<dbReference type="NCBIfam" id="NF006419">
    <property type="entry name" value="PRK08668.1"/>
    <property type="match status" value="1"/>
</dbReference>
<comment type="subcellular location">
    <subcellularLocation>
        <location evidence="1">Cell membrane</location>
        <topology evidence="1">Multi-pass membrane protein</topology>
    </subcellularLocation>
</comment>
<proteinExistence type="predicted"/>
<dbReference type="GO" id="GO:0005886">
    <property type="term" value="C:plasma membrane"/>
    <property type="evidence" value="ECO:0007669"/>
    <property type="project" value="UniProtKB-SubCell"/>
</dbReference>
<feature type="transmembrane region" description="Helical" evidence="7">
    <location>
        <begin position="105"/>
        <end position="123"/>
    </location>
</feature>
<evidence type="ECO:0000256" key="4">
    <source>
        <dbReference type="ARBA" id="ARBA00022989"/>
    </source>
</evidence>
<dbReference type="GO" id="GO:0008137">
    <property type="term" value="F:NADH dehydrogenase (ubiquinone) activity"/>
    <property type="evidence" value="ECO:0007669"/>
    <property type="project" value="InterPro"/>
</dbReference>
<keyword evidence="3 7" id="KW-0812">Transmembrane</keyword>
<feature type="transmembrane region" description="Helical" evidence="7">
    <location>
        <begin position="603"/>
        <end position="620"/>
    </location>
</feature>
<evidence type="ECO:0000256" key="3">
    <source>
        <dbReference type="ARBA" id="ARBA00022692"/>
    </source>
</evidence>
<keyword evidence="6 7" id="KW-0472">Membrane</keyword>
<dbReference type="GO" id="GO:0042773">
    <property type="term" value="P:ATP synthesis coupled electron transport"/>
    <property type="evidence" value="ECO:0007669"/>
    <property type="project" value="InterPro"/>
</dbReference>
<evidence type="ECO:0000256" key="7">
    <source>
        <dbReference type="SAM" id="Phobius"/>
    </source>
</evidence>
<feature type="transmembrane region" description="Helical" evidence="7">
    <location>
        <begin position="367"/>
        <end position="388"/>
    </location>
</feature>
<feature type="transmembrane region" description="Helical" evidence="7">
    <location>
        <begin position="408"/>
        <end position="428"/>
    </location>
</feature>
<organism evidence="9">
    <name type="scientific">uncultured organism</name>
    <dbReference type="NCBI Taxonomy" id="155900"/>
    <lineage>
        <taxon>unclassified sequences</taxon>
        <taxon>environmental samples</taxon>
    </lineage>
</organism>
<feature type="transmembrane region" description="Helical" evidence="7">
    <location>
        <begin position="273"/>
        <end position="295"/>
    </location>
</feature>
<dbReference type="EMBL" id="JX684085">
    <property type="protein sequence ID" value="AGF93217.1"/>
    <property type="molecule type" value="Genomic_DNA"/>
</dbReference>
<feature type="transmembrane region" description="Helical" evidence="7">
    <location>
        <begin position="158"/>
        <end position="177"/>
    </location>
</feature>
<feature type="transmembrane region" description="Helical" evidence="7">
    <location>
        <begin position="508"/>
        <end position="527"/>
    </location>
</feature>
<evidence type="ECO:0000256" key="1">
    <source>
        <dbReference type="ARBA" id="ARBA00004651"/>
    </source>
</evidence>
<feature type="transmembrane region" description="Helical" evidence="7">
    <location>
        <begin position="72"/>
        <end position="93"/>
    </location>
</feature>
<protein>
    <submittedName>
        <fullName evidence="9">NADH/Ubiquinone/plastoquinone (Complex I)</fullName>
    </submittedName>
</protein>
<sequence length="621" mass="69170">MLNNYIFIPIIAAFFAYLLNKKVKYTGGIITSIISAYLLYQLIGLYGKWSLIQTIDFSIMGNNLEFILGNNPLSWLFALMTASAGLLIALFSIKSQENYDLSSAFNFNFLILIGSIMGVVFAGDFLSLFIFWELMTWTSFYIISGGTKKMAQKSAYRYFVLSAVGAYTMLMAIIIIYNQTGSFAIGEAAQYLINLPMGRSLLLMGMMSLPFLTKAGLFPVHIWVKGAHGNAPKEFSPFLSGLMLKVGVYGLLLVFYLLPFFKVMENTISYRGLPIFSYIFALFGAITTITGTILAIRQEDMKKLIAYSSISQMGYILMGIALATPLGITGGLLHMMNHLIFKSAIFLTLAAVIYRTGTTKMYEMGGLIFRMPVTFATYLTAIIALAGIPPTNGFISKWVIYQALIEKGYLFLALAAFFGSIGSFMYVFKPLSTVFLGQLKPQHEKIKEVPFIMQLPMYVLMGLMVLFGVLPGIQMNIISKISSQLGIESVNYSLYTIEGAFGSWNSMIIFNVFTAGFVIALIIFMLAKKSKLVGLLDTYTSGEYMNDAEAYHYAYQYYRPFDRLFDNFAAKSLTRAYESLADNLSKVGNALRKGIITGNGQTYAYYTVLFFVILAIAGWII</sequence>
<feature type="transmembrane region" description="Helical" evidence="7">
    <location>
        <begin position="6"/>
        <end position="23"/>
    </location>
</feature>
<dbReference type="PANTHER" id="PTHR42682:SF3">
    <property type="entry name" value="FORMATE HYDROGENLYASE SUBUNIT 3-RELATED"/>
    <property type="match status" value="1"/>
</dbReference>
<dbReference type="PANTHER" id="PTHR42682">
    <property type="entry name" value="HYDROGENASE-4 COMPONENT F"/>
    <property type="match status" value="1"/>
</dbReference>
<keyword evidence="9" id="KW-0830">Ubiquinone</keyword>
<dbReference type="PRINTS" id="PR01437">
    <property type="entry name" value="NUOXDRDTASE4"/>
</dbReference>
<feature type="transmembrane region" description="Helical" evidence="7">
    <location>
        <begin position="238"/>
        <end position="261"/>
    </location>
</feature>
<dbReference type="InterPro" id="IPR001750">
    <property type="entry name" value="ND/Mrp_TM"/>
</dbReference>
<feature type="transmembrane region" description="Helical" evidence="7">
    <location>
        <begin position="339"/>
        <end position="355"/>
    </location>
</feature>
<evidence type="ECO:0000259" key="8">
    <source>
        <dbReference type="Pfam" id="PF00361"/>
    </source>
</evidence>
<feature type="transmembrane region" description="Helical" evidence="7">
    <location>
        <begin position="197"/>
        <end position="217"/>
    </location>
</feature>
<feature type="domain" description="NADH:quinone oxidoreductase/Mrp antiporter transmembrane" evidence="8">
    <location>
        <begin position="122"/>
        <end position="420"/>
    </location>
</feature>
<keyword evidence="5" id="KW-0560">Oxidoreductase</keyword>
<evidence type="ECO:0000256" key="6">
    <source>
        <dbReference type="ARBA" id="ARBA00023136"/>
    </source>
</evidence>
<keyword evidence="2" id="KW-1003">Cell membrane</keyword>
<accession>M1Q1T2</accession>
<dbReference type="AlphaFoldDB" id="M1Q1T2"/>
<evidence type="ECO:0000313" key="9">
    <source>
        <dbReference type="EMBL" id="AGF93217.1"/>
    </source>
</evidence>
<reference evidence="9" key="1">
    <citation type="journal article" date="2013" name="Syst. Appl. Microbiol.">
        <title>New insights into the archaeal diversity of a hypersaline microbial mat obtained by a metagenomic approach.</title>
        <authorList>
            <person name="Lopez-Lopez A."/>
            <person name="Richter M."/>
            <person name="Pena A."/>
            <person name="Tamames J."/>
            <person name="Rossello-Mora R."/>
        </authorList>
    </citation>
    <scope>NUCLEOTIDE SEQUENCE</scope>
</reference>
<feature type="transmembrane region" description="Helical" evidence="7">
    <location>
        <begin position="449"/>
        <end position="470"/>
    </location>
</feature>
<dbReference type="GO" id="GO:0016491">
    <property type="term" value="F:oxidoreductase activity"/>
    <property type="evidence" value="ECO:0007669"/>
    <property type="project" value="UniProtKB-KW"/>
</dbReference>
<dbReference type="InterPro" id="IPR052175">
    <property type="entry name" value="ComplexI-like_HydComp"/>
</dbReference>
<feature type="transmembrane region" description="Helical" evidence="7">
    <location>
        <begin position="315"/>
        <end position="333"/>
    </location>
</feature>
<evidence type="ECO:0000256" key="2">
    <source>
        <dbReference type="ARBA" id="ARBA00022475"/>
    </source>
</evidence>
<dbReference type="Pfam" id="PF00361">
    <property type="entry name" value="Proton_antipo_M"/>
    <property type="match status" value="1"/>
</dbReference>
<dbReference type="InterPro" id="IPR003918">
    <property type="entry name" value="NADH_UbQ_OxRdtase"/>
</dbReference>
<keyword evidence="4 7" id="KW-1133">Transmembrane helix</keyword>
<evidence type="ECO:0000256" key="5">
    <source>
        <dbReference type="ARBA" id="ARBA00023002"/>
    </source>
</evidence>
<feature type="transmembrane region" description="Helical" evidence="7">
    <location>
        <begin position="30"/>
        <end position="52"/>
    </location>
</feature>
<gene>
    <name evidence="9" type="ORF">FLSS-20_0018</name>
</gene>
<name>M1Q1T2_9ZZZZ</name>